<evidence type="ECO:0000313" key="3">
    <source>
        <dbReference type="EMBL" id="WAQ99875.1"/>
    </source>
</evidence>
<sequence length="157" mass="17438">MGAICSSETSLSGKNTIEVKQESETLGINVDSRYVDASDTIHDYLCTVCERKGKNSEAIAFCKSCTKYYCMPCSAAHDIFQDDHDVYGTDRMDEWKRHRQGNVTYELSSDGKEKLSTLETGCGHGLNHPCAVAFYSTTSQLLVAQKDSDDLVVFKLK</sequence>
<keyword evidence="4" id="KW-1185">Reference proteome</keyword>
<feature type="domain" description="B box-type" evidence="2">
    <location>
        <begin position="41"/>
        <end position="89"/>
    </location>
</feature>
<accession>A0ABY7DY82</accession>
<keyword evidence="1" id="KW-0862">Zinc</keyword>
<protein>
    <recommendedName>
        <fullName evidence="2">B box-type domain-containing protein</fullName>
    </recommendedName>
</protein>
<dbReference type="InterPro" id="IPR000315">
    <property type="entry name" value="Znf_B-box"/>
</dbReference>
<dbReference type="Proteomes" id="UP001164746">
    <property type="component" value="Chromosome 3"/>
</dbReference>
<evidence type="ECO:0000259" key="2">
    <source>
        <dbReference type="PROSITE" id="PS50119"/>
    </source>
</evidence>
<keyword evidence="1" id="KW-0479">Metal-binding</keyword>
<dbReference type="EMBL" id="CP111014">
    <property type="protein sequence ID" value="WAQ99875.1"/>
    <property type="molecule type" value="Genomic_DNA"/>
</dbReference>
<proteinExistence type="predicted"/>
<dbReference type="PROSITE" id="PS50119">
    <property type="entry name" value="ZF_BBOX"/>
    <property type="match status" value="1"/>
</dbReference>
<evidence type="ECO:0000256" key="1">
    <source>
        <dbReference type="PROSITE-ProRule" id="PRU00024"/>
    </source>
</evidence>
<keyword evidence="1" id="KW-0863">Zinc-finger</keyword>
<organism evidence="3 4">
    <name type="scientific">Mya arenaria</name>
    <name type="common">Soft-shell clam</name>
    <dbReference type="NCBI Taxonomy" id="6604"/>
    <lineage>
        <taxon>Eukaryota</taxon>
        <taxon>Metazoa</taxon>
        <taxon>Spiralia</taxon>
        <taxon>Lophotrochozoa</taxon>
        <taxon>Mollusca</taxon>
        <taxon>Bivalvia</taxon>
        <taxon>Autobranchia</taxon>
        <taxon>Heteroconchia</taxon>
        <taxon>Euheterodonta</taxon>
        <taxon>Imparidentia</taxon>
        <taxon>Neoheterodontei</taxon>
        <taxon>Myida</taxon>
        <taxon>Myoidea</taxon>
        <taxon>Myidae</taxon>
        <taxon>Mya</taxon>
    </lineage>
</organism>
<evidence type="ECO:0000313" key="4">
    <source>
        <dbReference type="Proteomes" id="UP001164746"/>
    </source>
</evidence>
<name>A0ABY7DY82_MYAAR</name>
<reference evidence="3" key="1">
    <citation type="submission" date="2022-11" db="EMBL/GenBank/DDBJ databases">
        <title>Centuries of genome instability and evolution in soft-shell clam transmissible cancer (bioRxiv).</title>
        <authorList>
            <person name="Hart S.F.M."/>
            <person name="Yonemitsu M.A."/>
            <person name="Giersch R.M."/>
            <person name="Beal B.F."/>
            <person name="Arriagada G."/>
            <person name="Davis B.W."/>
            <person name="Ostrander E.A."/>
            <person name="Goff S.P."/>
            <person name="Metzger M.J."/>
        </authorList>
    </citation>
    <scope>NUCLEOTIDE SEQUENCE</scope>
    <source>
        <strain evidence="3">MELC-2E11</strain>
        <tissue evidence="3">Siphon/mantle</tissue>
    </source>
</reference>
<gene>
    <name evidence="3" type="ORF">MAR_024248</name>
</gene>